<evidence type="ECO:0000256" key="1">
    <source>
        <dbReference type="SAM" id="MobiDB-lite"/>
    </source>
</evidence>
<keyword evidence="3" id="KW-1185">Reference proteome</keyword>
<dbReference type="RefSeq" id="WP_179975119.1">
    <property type="nucleotide sequence ID" value="NZ_CP049075.1"/>
</dbReference>
<dbReference type="KEGG" id="cinf:CINF_1537"/>
<proteinExistence type="predicted"/>
<dbReference type="SUPFAM" id="SSF48452">
    <property type="entry name" value="TPR-like"/>
    <property type="match status" value="1"/>
</dbReference>
<dbReference type="InterPro" id="IPR011990">
    <property type="entry name" value="TPR-like_helical_dom_sf"/>
</dbReference>
<feature type="region of interest" description="Disordered" evidence="1">
    <location>
        <begin position="1"/>
        <end position="30"/>
    </location>
</feature>
<gene>
    <name evidence="2" type="ORF">CINF_1537</name>
</gene>
<feature type="compositionally biased region" description="Basic and acidic residues" evidence="1">
    <location>
        <begin position="1"/>
        <end position="13"/>
    </location>
</feature>
<accession>A0A7H9CP36</accession>
<evidence type="ECO:0000313" key="3">
    <source>
        <dbReference type="Proteomes" id="UP000509414"/>
    </source>
</evidence>
<evidence type="ECO:0000313" key="2">
    <source>
        <dbReference type="EMBL" id="QLI06014.1"/>
    </source>
</evidence>
<dbReference type="Proteomes" id="UP000509414">
    <property type="component" value="Chromosome"/>
</dbReference>
<sequence length="239" mass="26984">MSEKIATKTKHEIPQNNRAKTALTKKNITKPSPAAAKNLSAIQKNAKQAQSARANRTRQKPLNFKILRQKGISLFRKKLYDQAKIAFCLAYEQNPNNELLSFIELCTLAKHDQNGVSGLFELYCANISKNQEKNLTLIIDILQKTTYAQSAQSSQDSSISYEDFCDIVRANGDFGSTFQRVIHSTRIVISNKKSLVDFISRLIDSGFTDLAIHYMETTHTYLTNELDALAQKLKSKDDF</sequence>
<name>A0A7H9CP36_9BACT</name>
<dbReference type="AlphaFoldDB" id="A0A7H9CP36"/>
<protein>
    <submittedName>
        <fullName evidence="2">Uncharacterized protein</fullName>
    </submittedName>
</protein>
<organism evidence="2 3">
    <name type="scientific">Candidatus Campylobacter infans</name>
    <dbReference type="NCBI Taxonomy" id="2561898"/>
    <lineage>
        <taxon>Bacteria</taxon>
        <taxon>Pseudomonadati</taxon>
        <taxon>Campylobacterota</taxon>
        <taxon>Epsilonproteobacteria</taxon>
        <taxon>Campylobacterales</taxon>
        <taxon>Campylobacteraceae</taxon>
        <taxon>Campylobacter</taxon>
    </lineage>
</organism>
<reference evidence="2 3" key="1">
    <citation type="submission" date="2020-02" db="EMBL/GenBank/DDBJ databases">
        <title>Complete genome sequence of the novel Campylobacter species Candidatus Campylobacter infans.</title>
        <authorList>
            <person name="Duim B."/>
            <person name="Zomer A."/>
            <person name="van der Graaf L."/>
            <person name="Wagenaar J."/>
        </authorList>
    </citation>
    <scope>NUCLEOTIDE SEQUENCE [LARGE SCALE GENOMIC DNA]</scope>
    <source>
        <strain evidence="2 3">19S00001</strain>
    </source>
</reference>
<feature type="compositionally biased region" description="Polar residues" evidence="1">
    <location>
        <begin position="14"/>
        <end position="30"/>
    </location>
</feature>
<dbReference type="EMBL" id="CP049075">
    <property type="protein sequence ID" value="QLI06014.1"/>
    <property type="molecule type" value="Genomic_DNA"/>
</dbReference>